<evidence type="ECO:0000313" key="2">
    <source>
        <dbReference type="Proteomes" id="UP000799428"/>
    </source>
</evidence>
<gene>
    <name evidence="1" type="ORF">K504DRAFT_536859</name>
</gene>
<protein>
    <recommendedName>
        <fullName evidence="3">N-acetyltransferase domain-containing protein</fullName>
    </recommendedName>
</protein>
<dbReference type="OrthoDB" id="2115692at2759"/>
<reference evidence="1" key="1">
    <citation type="journal article" date="2020" name="Stud. Mycol.">
        <title>101 Dothideomycetes genomes: a test case for predicting lifestyles and emergence of pathogens.</title>
        <authorList>
            <person name="Haridas S."/>
            <person name="Albert R."/>
            <person name="Binder M."/>
            <person name="Bloem J."/>
            <person name="Labutti K."/>
            <person name="Salamov A."/>
            <person name="Andreopoulos B."/>
            <person name="Baker S."/>
            <person name="Barry K."/>
            <person name="Bills G."/>
            <person name="Bluhm B."/>
            <person name="Cannon C."/>
            <person name="Castanera R."/>
            <person name="Culley D."/>
            <person name="Daum C."/>
            <person name="Ezra D."/>
            <person name="Gonzalez J."/>
            <person name="Henrissat B."/>
            <person name="Kuo A."/>
            <person name="Liang C."/>
            <person name="Lipzen A."/>
            <person name="Lutzoni F."/>
            <person name="Magnuson J."/>
            <person name="Mondo S."/>
            <person name="Nolan M."/>
            <person name="Ohm R."/>
            <person name="Pangilinan J."/>
            <person name="Park H.-J."/>
            <person name="Ramirez L."/>
            <person name="Alfaro M."/>
            <person name="Sun H."/>
            <person name="Tritt A."/>
            <person name="Yoshinaga Y."/>
            <person name="Zwiers L.-H."/>
            <person name="Turgeon B."/>
            <person name="Goodwin S."/>
            <person name="Spatafora J."/>
            <person name="Crous P."/>
            <person name="Grigoriev I."/>
        </authorList>
    </citation>
    <scope>NUCLEOTIDE SEQUENCE</scope>
    <source>
        <strain evidence="1">CBS 279.74</strain>
    </source>
</reference>
<proteinExistence type="predicted"/>
<dbReference type="InterPro" id="IPR052523">
    <property type="entry name" value="Trichothecene_AcTrans"/>
</dbReference>
<dbReference type="PANTHER" id="PTHR42791">
    <property type="entry name" value="GNAT FAMILY ACETYLTRANSFERASE"/>
    <property type="match status" value="1"/>
</dbReference>
<evidence type="ECO:0000313" key="1">
    <source>
        <dbReference type="EMBL" id="KAF2705900.1"/>
    </source>
</evidence>
<keyword evidence="2" id="KW-1185">Reference proteome</keyword>
<dbReference type="EMBL" id="MU005777">
    <property type="protein sequence ID" value="KAF2705900.1"/>
    <property type="molecule type" value="Genomic_DNA"/>
</dbReference>
<dbReference type="SUPFAM" id="SSF55729">
    <property type="entry name" value="Acyl-CoA N-acyltransferases (Nat)"/>
    <property type="match status" value="1"/>
</dbReference>
<name>A0A6G1JZI9_9PLEO</name>
<accession>A0A6G1JZI9</accession>
<organism evidence="1 2">
    <name type="scientific">Pleomassaria siparia CBS 279.74</name>
    <dbReference type="NCBI Taxonomy" id="1314801"/>
    <lineage>
        <taxon>Eukaryota</taxon>
        <taxon>Fungi</taxon>
        <taxon>Dikarya</taxon>
        <taxon>Ascomycota</taxon>
        <taxon>Pezizomycotina</taxon>
        <taxon>Dothideomycetes</taxon>
        <taxon>Pleosporomycetidae</taxon>
        <taxon>Pleosporales</taxon>
        <taxon>Pleomassariaceae</taxon>
        <taxon>Pleomassaria</taxon>
    </lineage>
</organism>
<evidence type="ECO:0008006" key="3">
    <source>
        <dbReference type="Google" id="ProtNLM"/>
    </source>
</evidence>
<sequence length="214" mass="24542">MFVRRVTRDDLPEILEIASTAFKHDELYTWIYPYQTKHLDDFKRMQLIHLRTRLVSVGNHGFVTVTEEKDPYWSGTPEVTGFAFYVRNGKDKAGEKWRTDSLFNKLERHLLSWEMSYETRFLNRASDPARVKAFMGAGKTHWDLYNPLDPRWHLGTIAISTSHQHRGPGDMLLDVGQRLADVDSVPLTLEASIVGRAWTLPELGGSSSGRKASH</sequence>
<dbReference type="InterPro" id="IPR016181">
    <property type="entry name" value="Acyl_CoA_acyltransferase"/>
</dbReference>
<dbReference type="Proteomes" id="UP000799428">
    <property type="component" value="Unassembled WGS sequence"/>
</dbReference>
<dbReference type="Gene3D" id="3.40.630.30">
    <property type="match status" value="1"/>
</dbReference>
<dbReference type="AlphaFoldDB" id="A0A6G1JZI9"/>
<dbReference type="PANTHER" id="PTHR42791:SF17">
    <property type="entry name" value="ACETYLTRANSFERASE, GNAT FAMILY FAMILY (AFU_ORTHOLOGUE AFUA_8G05690)"/>
    <property type="match status" value="1"/>
</dbReference>